<name>A0ABQ5IKI7_9ASTR</name>
<reference evidence="1" key="1">
    <citation type="journal article" date="2022" name="Int. J. Mol. Sci.">
        <title>Draft Genome of Tanacetum Coccineum: Genomic Comparison of Closely Related Tanacetum-Family Plants.</title>
        <authorList>
            <person name="Yamashiro T."/>
            <person name="Shiraishi A."/>
            <person name="Nakayama K."/>
            <person name="Satake H."/>
        </authorList>
    </citation>
    <scope>NUCLEOTIDE SEQUENCE</scope>
</reference>
<dbReference type="Proteomes" id="UP001151760">
    <property type="component" value="Unassembled WGS sequence"/>
</dbReference>
<sequence>MGGARERAYTIDGGIWYTIKAATSLIVLLLIECGCGGGGSVEVVSVVAVKLEGTPADAVRALKKLVCFRLSIAIL</sequence>
<evidence type="ECO:0000313" key="2">
    <source>
        <dbReference type="Proteomes" id="UP001151760"/>
    </source>
</evidence>
<gene>
    <name evidence="1" type="ORF">Tco_1110614</name>
</gene>
<protein>
    <submittedName>
        <fullName evidence="1">Uncharacterized protein</fullName>
    </submittedName>
</protein>
<dbReference type="EMBL" id="BQNB010020848">
    <property type="protein sequence ID" value="GJU00276.1"/>
    <property type="molecule type" value="Genomic_DNA"/>
</dbReference>
<keyword evidence="2" id="KW-1185">Reference proteome</keyword>
<accession>A0ABQ5IKI7</accession>
<organism evidence="1 2">
    <name type="scientific">Tanacetum coccineum</name>
    <dbReference type="NCBI Taxonomy" id="301880"/>
    <lineage>
        <taxon>Eukaryota</taxon>
        <taxon>Viridiplantae</taxon>
        <taxon>Streptophyta</taxon>
        <taxon>Embryophyta</taxon>
        <taxon>Tracheophyta</taxon>
        <taxon>Spermatophyta</taxon>
        <taxon>Magnoliopsida</taxon>
        <taxon>eudicotyledons</taxon>
        <taxon>Gunneridae</taxon>
        <taxon>Pentapetalae</taxon>
        <taxon>asterids</taxon>
        <taxon>campanulids</taxon>
        <taxon>Asterales</taxon>
        <taxon>Asteraceae</taxon>
        <taxon>Asteroideae</taxon>
        <taxon>Anthemideae</taxon>
        <taxon>Anthemidinae</taxon>
        <taxon>Tanacetum</taxon>
    </lineage>
</organism>
<comment type="caution">
    <text evidence="1">The sequence shown here is derived from an EMBL/GenBank/DDBJ whole genome shotgun (WGS) entry which is preliminary data.</text>
</comment>
<reference evidence="1" key="2">
    <citation type="submission" date="2022-01" db="EMBL/GenBank/DDBJ databases">
        <authorList>
            <person name="Yamashiro T."/>
            <person name="Shiraishi A."/>
            <person name="Satake H."/>
            <person name="Nakayama K."/>
        </authorList>
    </citation>
    <scope>NUCLEOTIDE SEQUENCE</scope>
</reference>
<evidence type="ECO:0000313" key="1">
    <source>
        <dbReference type="EMBL" id="GJU00276.1"/>
    </source>
</evidence>
<proteinExistence type="predicted"/>